<gene>
    <name evidence="2" type="ORF">OSB1V03_LOCUS20209</name>
</gene>
<protein>
    <recommendedName>
        <fullName evidence="1">KY-like immunoglobulin-like domain-containing protein</fullName>
    </recommendedName>
</protein>
<dbReference type="PANTHER" id="PTHR47020:SF1">
    <property type="entry name" value="HILLARIN"/>
    <property type="match status" value="1"/>
</dbReference>
<dbReference type="AlphaFoldDB" id="A0A7R9LQD5"/>
<dbReference type="InterPro" id="IPR056564">
    <property type="entry name" value="Ig-like_KY"/>
</dbReference>
<dbReference type="OrthoDB" id="6129702at2759"/>
<evidence type="ECO:0000259" key="1">
    <source>
        <dbReference type="Pfam" id="PF23265"/>
    </source>
</evidence>
<dbReference type="EMBL" id="CAJPIZ010032388">
    <property type="protein sequence ID" value="CAG2120262.1"/>
    <property type="molecule type" value="Genomic_DNA"/>
</dbReference>
<name>A0A7R9LQD5_9ACAR</name>
<evidence type="ECO:0000313" key="2">
    <source>
        <dbReference type="EMBL" id="CAD7644780.1"/>
    </source>
</evidence>
<organism evidence="2">
    <name type="scientific">Medioppia subpectinata</name>
    <dbReference type="NCBI Taxonomy" id="1979941"/>
    <lineage>
        <taxon>Eukaryota</taxon>
        <taxon>Metazoa</taxon>
        <taxon>Ecdysozoa</taxon>
        <taxon>Arthropoda</taxon>
        <taxon>Chelicerata</taxon>
        <taxon>Arachnida</taxon>
        <taxon>Acari</taxon>
        <taxon>Acariformes</taxon>
        <taxon>Sarcoptiformes</taxon>
        <taxon>Oribatida</taxon>
        <taxon>Brachypylina</taxon>
        <taxon>Oppioidea</taxon>
        <taxon>Oppiidae</taxon>
        <taxon>Medioppia</taxon>
    </lineage>
</organism>
<dbReference type="InterPro" id="IPR053041">
    <property type="entry name" value="Transglut-like_Superfamily_Mod"/>
</dbReference>
<evidence type="ECO:0000313" key="3">
    <source>
        <dbReference type="Proteomes" id="UP000759131"/>
    </source>
</evidence>
<dbReference type="PANTHER" id="PTHR47020">
    <property type="entry name" value="HILLARIN"/>
    <property type="match status" value="1"/>
</dbReference>
<feature type="non-terminal residue" evidence="2">
    <location>
        <position position="198"/>
    </location>
</feature>
<proteinExistence type="predicted"/>
<feature type="domain" description="KY-like immunoglobulin-like" evidence="1">
    <location>
        <begin position="97"/>
        <end position="198"/>
    </location>
</feature>
<accession>A0A7R9LQD5</accession>
<dbReference type="Proteomes" id="UP000759131">
    <property type="component" value="Unassembled WGS sequence"/>
</dbReference>
<dbReference type="EMBL" id="OC886963">
    <property type="protein sequence ID" value="CAD7644780.1"/>
    <property type="molecule type" value="Genomic_DNA"/>
</dbReference>
<keyword evidence="3" id="KW-1185">Reference proteome</keyword>
<sequence>MRYKYKLYPSDEMENSSLNHYVFCQLKEDRLVGSFAVQPPIEGRFFLKIFAKPERDMNEGQDSTSLQNVCTLLMECTRARKYIEPLPINELPWGPTQTFYDYKLRLHNQTGPVIVTWGGRRRLVMESNETMLISYTIYDADGMEMDTRSIVSRDDSGNKITFTISPPRVGTFKLMIFGMPKPKQKGKWRLPLLASFMV</sequence>
<feature type="domain" description="KY-like immunoglobulin-like" evidence="1">
    <location>
        <begin position="2"/>
        <end position="87"/>
    </location>
</feature>
<reference evidence="2" key="1">
    <citation type="submission" date="2020-11" db="EMBL/GenBank/DDBJ databases">
        <authorList>
            <person name="Tran Van P."/>
        </authorList>
    </citation>
    <scope>NUCLEOTIDE SEQUENCE</scope>
</reference>
<dbReference type="Pfam" id="PF23265">
    <property type="entry name" value="Ig-like_KY"/>
    <property type="match status" value="2"/>
</dbReference>